<name>A0A1H4JE28_9BACT</name>
<evidence type="ECO:0000256" key="9">
    <source>
        <dbReference type="ARBA" id="ARBA00031449"/>
    </source>
</evidence>
<gene>
    <name evidence="11" type="ORF">SAMN05443244_0515</name>
</gene>
<dbReference type="UniPathway" id="UPA00391"/>
<evidence type="ECO:0000256" key="6">
    <source>
        <dbReference type="ARBA" id="ARBA00022723"/>
    </source>
</evidence>
<dbReference type="InterPro" id="IPR022470">
    <property type="entry name" value="PTPS_Cys_AS"/>
</dbReference>
<dbReference type="GO" id="GO:0070497">
    <property type="term" value="F:6-carboxytetrahydropterin synthase activity"/>
    <property type="evidence" value="ECO:0007669"/>
    <property type="project" value="UniProtKB-EC"/>
</dbReference>
<keyword evidence="6" id="KW-0479">Metal-binding</keyword>
<comment type="cofactor">
    <cofactor evidence="1">
        <name>Zn(2+)</name>
        <dbReference type="ChEBI" id="CHEBI:29105"/>
    </cofactor>
</comment>
<reference evidence="11 12" key="1">
    <citation type="submission" date="2016-10" db="EMBL/GenBank/DDBJ databases">
        <authorList>
            <person name="de Groot N.N."/>
        </authorList>
    </citation>
    <scope>NUCLEOTIDE SEQUENCE [LARGE SCALE GENOMIC DNA]</scope>
    <source>
        <strain evidence="11 12">AB35.6</strain>
    </source>
</reference>
<comment type="pathway">
    <text evidence="2">Purine metabolism; 7-cyano-7-deazaguanine biosynthesis.</text>
</comment>
<evidence type="ECO:0000313" key="12">
    <source>
        <dbReference type="Proteomes" id="UP000182409"/>
    </source>
</evidence>
<dbReference type="EC" id="4.1.2.50" evidence="4"/>
<evidence type="ECO:0000256" key="2">
    <source>
        <dbReference type="ARBA" id="ARBA00005061"/>
    </source>
</evidence>
<evidence type="ECO:0000256" key="4">
    <source>
        <dbReference type="ARBA" id="ARBA00012982"/>
    </source>
</evidence>
<comment type="similarity">
    <text evidence="3">Belongs to the PTPS family. QueD subfamily.</text>
</comment>
<evidence type="ECO:0000256" key="10">
    <source>
        <dbReference type="ARBA" id="ARBA00048807"/>
    </source>
</evidence>
<dbReference type="Proteomes" id="UP000182409">
    <property type="component" value="Unassembled WGS sequence"/>
</dbReference>
<dbReference type="InterPro" id="IPR038418">
    <property type="entry name" value="6-PTP_synth/QueD_sf"/>
</dbReference>
<protein>
    <recommendedName>
        <fullName evidence="5">6-carboxy-5,6,7,8-tetrahydropterin synthase</fullName>
        <ecNumber evidence="4">4.1.2.50</ecNumber>
    </recommendedName>
    <alternativeName>
        <fullName evidence="9">Queuosine biosynthesis protein QueD</fullName>
    </alternativeName>
</protein>
<evidence type="ECO:0000313" key="11">
    <source>
        <dbReference type="EMBL" id="SEB43832.1"/>
    </source>
</evidence>
<dbReference type="AlphaFoldDB" id="A0A1H4JE28"/>
<evidence type="ECO:0000256" key="3">
    <source>
        <dbReference type="ARBA" id="ARBA00008900"/>
    </source>
</evidence>
<dbReference type="PANTHER" id="PTHR12589">
    <property type="entry name" value="PYRUVOYL TETRAHYDROBIOPTERIN SYNTHASE"/>
    <property type="match status" value="1"/>
</dbReference>
<evidence type="ECO:0000256" key="7">
    <source>
        <dbReference type="ARBA" id="ARBA00022833"/>
    </source>
</evidence>
<dbReference type="PANTHER" id="PTHR12589:SF7">
    <property type="entry name" value="6-PYRUVOYL TETRAHYDROBIOPTERIN SYNTHASE"/>
    <property type="match status" value="1"/>
</dbReference>
<keyword evidence="8" id="KW-0456">Lyase</keyword>
<dbReference type="InterPro" id="IPR007115">
    <property type="entry name" value="6-PTP_synth/QueD"/>
</dbReference>
<evidence type="ECO:0000256" key="1">
    <source>
        <dbReference type="ARBA" id="ARBA00001947"/>
    </source>
</evidence>
<evidence type="ECO:0000256" key="8">
    <source>
        <dbReference type="ARBA" id="ARBA00023239"/>
    </source>
</evidence>
<dbReference type="SUPFAM" id="SSF55620">
    <property type="entry name" value="Tetrahydrobiopterin biosynthesis enzymes-like"/>
    <property type="match status" value="1"/>
</dbReference>
<comment type="catalytic activity">
    <reaction evidence="10">
        <text>7,8-dihydroneopterin 3'-triphosphate + H2O = 6-carboxy-5,6,7,8-tetrahydropterin + triphosphate + acetaldehyde + 2 H(+)</text>
        <dbReference type="Rhea" id="RHEA:27966"/>
        <dbReference type="ChEBI" id="CHEBI:15343"/>
        <dbReference type="ChEBI" id="CHEBI:15377"/>
        <dbReference type="ChEBI" id="CHEBI:15378"/>
        <dbReference type="ChEBI" id="CHEBI:18036"/>
        <dbReference type="ChEBI" id="CHEBI:58462"/>
        <dbReference type="ChEBI" id="CHEBI:61032"/>
        <dbReference type="EC" id="4.1.2.50"/>
    </reaction>
</comment>
<dbReference type="EMBL" id="FNSD01000001">
    <property type="protein sequence ID" value="SEB43832.1"/>
    <property type="molecule type" value="Genomic_DNA"/>
</dbReference>
<keyword evidence="7" id="KW-0862">Zinc</keyword>
<dbReference type="PROSITE" id="PS00987">
    <property type="entry name" value="PTPS_1"/>
    <property type="match status" value="1"/>
</dbReference>
<dbReference type="OrthoDB" id="9804698at2"/>
<dbReference type="Gene3D" id="3.30.479.10">
    <property type="entry name" value="6-pyruvoyl tetrahydropterin synthase/QueD"/>
    <property type="match status" value="1"/>
</dbReference>
<dbReference type="GO" id="GO:0046872">
    <property type="term" value="F:metal ion binding"/>
    <property type="evidence" value="ECO:0007669"/>
    <property type="project" value="UniProtKB-KW"/>
</dbReference>
<accession>A0A1H4JE28</accession>
<evidence type="ECO:0000256" key="5">
    <source>
        <dbReference type="ARBA" id="ARBA00018141"/>
    </source>
</evidence>
<sequence length="153" mass="17409">MPIAHFTRRYRLSASHRLHAPCLSEEQNRDTYGKCNNPFGHGHNYFIEITVAGPIDPETGFVVDMVKLDELAKRELTDRFDAQHMNADSVFSGDFVPSTENLSVEVERVFRREVPLLDSMGRLQLHRVRIEETKNNSFDLLAPGQSDALIPAQ</sequence>
<dbReference type="GO" id="GO:0006729">
    <property type="term" value="P:tetrahydrobiopterin biosynthetic process"/>
    <property type="evidence" value="ECO:0007669"/>
    <property type="project" value="InterPro"/>
</dbReference>
<dbReference type="RefSeq" id="WP_074652206.1">
    <property type="nucleotide sequence ID" value="NZ_FNSD01000001.1"/>
</dbReference>
<proteinExistence type="inferred from homology"/>
<dbReference type="Pfam" id="PF01242">
    <property type="entry name" value="PTPS"/>
    <property type="match status" value="1"/>
</dbReference>
<dbReference type="GO" id="GO:0003874">
    <property type="term" value="F:6-pyruvoyltetrahydropterin synthase activity"/>
    <property type="evidence" value="ECO:0007669"/>
    <property type="project" value="InterPro"/>
</dbReference>
<organism evidence="11 12">
    <name type="scientific">Terriglobus roseus</name>
    <dbReference type="NCBI Taxonomy" id="392734"/>
    <lineage>
        <taxon>Bacteria</taxon>
        <taxon>Pseudomonadati</taxon>
        <taxon>Acidobacteriota</taxon>
        <taxon>Terriglobia</taxon>
        <taxon>Terriglobales</taxon>
        <taxon>Acidobacteriaceae</taxon>
        <taxon>Terriglobus</taxon>
    </lineage>
</organism>